<evidence type="ECO:0000313" key="3">
    <source>
        <dbReference type="Proteomes" id="UP001199363"/>
    </source>
</evidence>
<dbReference type="InterPro" id="IPR036249">
    <property type="entry name" value="Thioredoxin-like_sf"/>
</dbReference>
<dbReference type="AlphaFoldDB" id="A0AAP3RIL1"/>
<dbReference type="RefSeq" id="WP_119064508.1">
    <property type="nucleotide sequence ID" value="NZ_CAXUDV010000025.1"/>
</dbReference>
<comment type="caution">
    <text evidence="2">The sequence shown here is derived from an EMBL/GenBank/DDBJ whole genome shotgun (WGS) entry which is preliminary data.</text>
</comment>
<proteinExistence type="predicted"/>
<reference evidence="2" key="1">
    <citation type="submission" date="2021-10" db="EMBL/GenBank/DDBJ databases">
        <title>Collection of gut derived symbiotic bacterial strains cultured from healthy donors.</title>
        <authorList>
            <person name="Lin H."/>
            <person name="Littmann E."/>
            <person name="Kohout C."/>
            <person name="Pamer E.G."/>
        </authorList>
    </citation>
    <scope>NUCLEOTIDE SEQUENCE</scope>
    <source>
        <strain evidence="2">DFI.1.167</strain>
    </source>
</reference>
<dbReference type="Gene3D" id="3.40.30.10">
    <property type="entry name" value="Glutaredoxin"/>
    <property type="match status" value="1"/>
</dbReference>
<accession>A0AAP3RIL1</accession>
<sequence>MEIKNKKHKLKNYNLIIFCSLSLCLLYYTNRTNVDIRKKLKNASTTIETLSLERALLLDNIMLHYTYNDKKIPNLLLYTIDGDSLHLSELLNDDYKLLIRFSQLNCSSCIDDIFEGLRQVVNKFPSNKVILIGTYDNQRVFQAFIKNYSLPYSIYYSRNSEDVLKEENIPYCCLINNDMILKNLMIPMKEIPVYSRRYYEIVLNRFFK</sequence>
<organism evidence="2 3">
    <name type="scientific">Phocaeicola vulgatus</name>
    <name type="common">Bacteroides vulgatus</name>
    <dbReference type="NCBI Taxonomy" id="821"/>
    <lineage>
        <taxon>Bacteria</taxon>
        <taxon>Pseudomonadati</taxon>
        <taxon>Bacteroidota</taxon>
        <taxon>Bacteroidia</taxon>
        <taxon>Bacteroidales</taxon>
        <taxon>Bacteroidaceae</taxon>
        <taxon>Phocaeicola</taxon>
    </lineage>
</organism>
<gene>
    <name evidence="2" type="ORF">LI282_19670</name>
</gene>
<dbReference type="Proteomes" id="UP001199363">
    <property type="component" value="Unassembled WGS sequence"/>
</dbReference>
<evidence type="ECO:0000313" key="2">
    <source>
        <dbReference type="EMBL" id="MCB7283237.1"/>
    </source>
</evidence>
<keyword evidence="1" id="KW-1133">Transmembrane helix</keyword>
<dbReference type="EMBL" id="JAJCQG010000092">
    <property type="protein sequence ID" value="MCB7283237.1"/>
    <property type="molecule type" value="Genomic_DNA"/>
</dbReference>
<protein>
    <submittedName>
        <fullName evidence="2">Redoxin domain-containing protein</fullName>
    </submittedName>
</protein>
<dbReference type="SUPFAM" id="SSF52833">
    <property type="entry name" value="Thioredoxin-like"/>
    <property type="match status" value="1"/>
</dbReference>
<keyword evidence="1" id="KW-0812">Transmembrane</keyword>
<keyword evidence="1" id="KW-0472">Membrane</keyword>
<name>A0AAP3RIL1_PHOVU</name>
<evidence type="ECO:0000256" key="1">
    <source>
        <dbReference type="SAM" id="Phobius"/>
    </source>
</evidence>
<feature type="transmembrane region" description="Helical" evidence="1">
    <location>
        <begin position="12"/>
        <end position="29"/>
    </location>
</feature>